<dbReference type="GO" id="GO:0070628">
    <property type="term" value="F:proteasome binding"/>
    <property type="evidence" value="ECO:0007669"/>
    <property type="project" value="TreeGrafter"/>
</dbReference>
<dbReference type="SUPFAM" id="SSF54001">
    <property type="entry name" value="Cysteine proteinases"/>
    <property type="match status" value="1"/>
</dbReference>
<keyword evidence="3" id="KW-0645">Protease</keyword>
<dbReference type="GO" id="GO:0043161">
    <property type="term" value="P:proteasome-mediated ubiquitin-dependent protein catabolic process"/>
    <property type="evidence" value="ECO:0007669"/>
    <property type="project" value="InterPro"/>
</dbReference>
<comment type="caution">
    <text evidence="8">The sequence shown here is derived from an EMBL/GenBank/DDBJ whole genome shotgun (WGS) entry which is preliminary data.</text>
</comment>
<sequence>MSKDLQGRPDGFKLPLHLLVENPVNLNAICASDIRGSDKVSYRINDMAIPPRASLNQLMEALVARMCAVNCTLSTVDADKLAHCLVFVSQDADKYMPISFPMVLDSFAFCSDELKAVLKVGRDKNADLILNEFKDKKVDGGAAAVEVADVEMDEDAAALAAAKTMSLTGGRATAGIGLPLDFQGNYELFAVVTHKGRSADSGHYIGWARVHDDDWLCFDDDNVTPCKSEDIQKLKGGGDWHMAYLTFYRAKN</sequence>
<evidence type="ECO:0000256" key="3">
    <source>
        <dbReference type="ARBA" id="ARBA00022670"/>
    </source>
</evidence>
<dbReference type="AlphaFoldDB" id="A0A3R6XNK4"/>
<dbReference type="InterPro" id="IPR028889">
    <property type="entry name" value="USP"/>
</dbReference>
<dbReference type="Gene3D" id="3.90.70.10">
    <property type="entry name" value="Cysteine proteinases"/>
    <property type="match status" value="1"/>
</dbReference>
<dbReference type="VEuPathDB" id="FungiDB:H257_10340"/>
<evidence type="ECO:0000256" key="6">
    <source>
        <dbReference type="ARBA" id="ARBA00022807"/>
    </source>
</evidence>
<dbReference type="EC" id="3.4.19.12" evidence="2"/>
<dbReference type="GO" id="GO:0061136">
    <property type="term" value="P:regulation of proteasomal protein catabolic process"/>
    <property type="evidence" value="ECO:0007669"/>
    <property type="project" value="TreeGrafter"/>
</dbReference>
<keyword evidence="6" id="KW-0788">Thiol protease</keyword>
<evidence type="ECO:0000256" key="1">
    <source>
        <dbReference type="ARBA" id="ARBA00000707"/>
    </source>
</evidence>
<evidence type="ECO:0000313" key="9">
    <source>
        <dbReference type="Proteomes" id="UP000286510"/>
    </source>
</evidence>
<keyword evidence="5" id="KW-0378">Hydrolase</keyword>
<dbReference type="GO" id="GO:0004843">
    <property type="term" value="F:cysteine-type deubiquitinase activity"/>
    <property type="evidence" value="ECO:0007669"/>
    <property type="project" value="UniProtKB-EC"/>
</dbReference>
<keyword evidence="4" id="KW-0833">Ubl conjugation pathway</keyword>
<evidence type="ECO:0000256" key="4">
    <source>
        <dbReference type="ARBA" id="ARBA00022786"/>
    </source>
</evidence>
<accession>A0A3R6XNK4</accession>
<evidence type="ECO:0000313" key="8">
    <source>
        <dbReference type="EMBL" id="RHZ27112.1"/>
    </source>
</evidence>
<feature type="domain" description="USP" evidence="7">
    <location>
        <begin position="1"/>
        <end position="251"/>
    </location>
</feature>
<dbReference type="InterPro" id="IPR018200">
    <property type="entry name" value="USP_CS"/>
</dbReference>
<dbReference type="EMBL" id="QUTF01011755">
    <property type="protein sequence ID" value="RHZ27112.1"/>
    <property type="molecule type" value="Genomic_DNA"/>
</dbReference>
<dbReference type="PROSITE" id="PS50235">
    <property type="entry name" value="USP_3"/>
    <property type="match status" value="1"/>
</dbReference>
<name>A0A3R6XNK4_APHAT</name>
<dbReference type="PROSITE" id="PS00973">
    <property type="entry name" value="USP_2"/>
    <property type="match status" value="1"/>
</dbReference>
<reference evidence="8 9" key="1">
    <citation type="submission" date="2018-08" db="EMBL/GenBank/DDBJ databases">
        <title>Aphanomyces genome sequencing and annotation.</title>
        <authorList>
            <person name="Minardi D."/>
            <person name="Oidtmann B."/>
            <person name="Van Der Giezen M."/>
            <person name="Studholme D.J."/>
        </authorList>
    </citation>
    <scope>NUCLEOTIDE SEQUENCE [LARGE SCALE GENOMIC DNA]</scope>
    <source>
        <strain evidence="8 9">FDL457</strain>
    </source>
</reference>
<proteinExistence type="predicted"/>
<organism evidence="8 9">
    <name type="scientific">Aphanomyces astaci</name>
    <name type="common">Crayfish plague agent</name>
    <dbReference type="NCBI Taxonomy" id="112090"/>
    <lineage>
        <taxon>Eukaryota</taxon>
        <taxon>Sar</taxon>
        <taxon>Stramenopiles</taxon>
        <taxon>Oomycota</taxon>
        <taxon>Saprolegniomycetes</taxon>
        <taxon>Saprolegniales</taxon>
        <taxon>Verrucalvaceae</taxon>
        <taxon>Aphanomyces</taxon>
    </lineage>
</organism>
<dbReference type="InterPro" id="IPR038765">
    <property type="entry name" value="Papain-like_cys_pep_sf"/>
</dbReference>
<dbReference type="Proteomes" id="UP000286510">
    <property type="component" value="Unassembled WGS sequence"/>
</dbReference>
<evidence type="ECO:0000256" key="5">
    <source>
        <dbReference type="ARBA" id="ARBA00022801"/>
    </source>
</evidence>
<dbReference type="InterPro" id="IPR001394">
    <property type="entry name" value="Peptidase_C19_UCH"/>
</dbReference>
<gene>
    <name evidence="8" type="ORF">DYB26_002780</name>
</gene>
<protein>
    <recommendedName>
        <fullName evidence="2">ubiquitinyl hydrolase 1</fullName>
        <ecNumber evidence="2">3.4.19.12</ecNumber>
    </recommendedName>
</protein>
<dbReference type="PANTHER" id="PTHR43982">
    <property type="entry name" value="UBIQUITIN CARBOXYL-TERMINAL HYDROLASE"/>
    <property type="match status" value="1"/>
</dbReference>
<dbReference type="PANTHER" id="PTHR43982:SF1">
    <property type="entry name" value="UBIQUITIN CARBOXYL-TERMINAL HYDROLASE 14"/>
    <property type="match status" value="1"/>
</dbReference>
<dbReference type="Pfam" id="PF00443">
    <property type="entry name" value="UCH"/>
    <property type="match status" value="1"/>
</dbReference>
<evidence type="ECO:0000259" key="7">
    <source>
        <dbReference type="PROSITE" id="PS50235"/>
    </source>
</evidence>
<dbReference type="InterPro" id="IPR044635">
    <property type="entry name" value="UBP14-like"/>
</dbReference>
<evidence type="ECO:0000256" key="2">
    <source>
        <dbReference type="ARBA" id="ARBA00012759"/>
    </source>
</evidence>
<dbReference type="GO" id="GO:0016579">
    <property type="term" value="P:protein deubiquitination"/>
    <property type="evidence" value="ECO:0007669"/>
    <property type="project" value="InterPro"/>
</dbReference>
<comment type="catalytic activity">
    <reaction evidence="1">
        <text>Thiol-dependent hydrolysis of ester, thioester, amide, peptide and isopeptide bonds formed by the C-terminal Gly of ubiquitin (a 76-residue protein attached to proteins as an intracellular targeting signal).</text>
        <dbReference type="EC" id="3.4.19.12"/>
    </reaction>
</comment>